<evidence type="ECO:0000256" key="1">
    <source>
        <dbReference type="SAM" id="MobiDB-lite"/>
    </source>
</evidence>
<accession>G0UIQ0</accession>
<evidence type="ECO:0000313" key="2">
    <source>
        <dbReference type="EMBL" id="CCC89250.1"/>
    </source>
</evidence>
<feature type="region of interest" description="Disordered" evidence="1">
    <location>
        <begin position="17"/>
        <end position="47"/>
    </location>
</feature>
<reference evidence="2" key="1">
    <citation type="journal article" date="2012" name="Proc. Natl. Acad. Sci. U.S.A.">
        <title>Antigenic diversity is generated by distinct evolutionary mechanisms in African trypanosome species.</title>
        <authorList>
            <person name="Jackson A.P."/>
            <person name="Berry A."/>
            <person name="Aslett M."/>
            <person name="Allison H.C."/>
            <person name="Burton P."/>
            <person name="Vavrova-Anderson J."/>
            <person name="Brown R."/>
            <person name="Browne H."/>
            <person name="Corton N."/>
            <person name="Hauser H."/>
            <person name="Gamble J."/>
            <person name="Gilderthorp R."/>
            <person name="Marcello L."/>
            <person name="McQuillan J."/>
            <person name="Otto T.D."/>
            <person name="Quail M.A."/>
            <person name="Sanders M.J."/>
            <person name="van Tonder A."/>
            <person name="Ginger M.L."/>
            <person name="Field M.C."/>
            <person name="Barry J.D."/>
            <person name="Hertz-Fowler C."/>
            <person name="Berriman M."/>
        </authorList>
    </citation>
    <scope>NUCLEOTIDE SEQUENCE</scope>
    <source>
        <strain evidence="2">IL3000</strain>
    </source>
</reference>
<proteinExistence type="predicted"/>
<dbReference type="EMBL" id="HE575314">
    <property type="protein sequence ID" value="CCC89250.1"/>
    <property type="molecule type" value="Genomic_DNA"/>
</dbReference>
<dbReference type="AlphaFoldDB" id="G0UIQ0"/>
<feature type="compositionally biased region" description="Basic and acidic residues" evidence="1">
    <location>
        <begin position="21"/>
        <end position="30"/>
    </location>
</feature>
<name>G0UIQ0_TRYCI</name>
<sequence>MHIMEVSPPLFFYKPQQGVKPSKDKISELRKQRRAPKSADLPRSSRTMQVTKAGADQVTEAGMGILTEVRTSLPAKRRLGGPPTETLQIPLWTKESSLGVVLLEVIREHYNINLYQLLYLSYLYLKPELTRFTLGDYLRNPKRCIRERSFRKDIRINIIRLRWRLRKKLLVKTWNFASEHI</sequence>
<protein>
    <submittedName>
        <fullName evidence="2">Uncharacterized protein TCIL3000_1_80</fullName>
    </submittedName>
</protein>
<organism evidence="2">
    <name type="scientific">Trypanosoma congolense (strain IL3000)</name>
    <dbReference type="NCBI Taxonomy" id="1068625"/>
    <lineage>
        <taxon>Eukaryota</taxon>
        <taxon>Discoba</taxon>
        <taxon>Euglenozoa</taxon>
        <taxon>Kinetoplastea</taxon>
        <taxon>Metakinetoplastina</taxon>
        <taxon>Trypanosomatida</taxon>
        <taxon>Trypanosomatidae</taxon>
        <taxon>Trypanosoma</taxon>
        <taxon>Nannomonas</taxon>
    </lineage>
</organism>
<gene>
    <name evidence="2" type="ORF">TCIL3000_1_80</name>
</gene>
<dbReference type="VEuPathDB" id="TriTrypDB:TcIL3000_1_80"/>